<comment type="catalytic activity">
    <reaction evidence="10 11">
        <text>nicotinate beta-D-ribonucleotide + ATP + H(+) = deamido-NAD(+) + diphosphate</text>
        <dbReference type="Rhea" id="RHEA:22860"/>
        <dbReference type="ChEBI" id="CHEBI:15378"/>
        <dbReference type="ChEBI" id="CHEBI:30616"/>
        <dbReference type="ChEBI" id="CHEBI:33019"/>
        <dbReference type="ChEBI" id="CHEBI:57502"/>
        <dbReference type="ChEBI" id="CHEBI:58437"/>
        <dbReference type="EC" id="2.7.7.18"/>
    </reaction>
</comment>
<dbReference type="UniPathway" id="UPA00253">
    <property type="reaction ID" value="UER00332"/>
</dbReference>
<comment type="pathway">
    <text evidence="2 11">Cofactor biosynthesis; NAD(+) biosynthesis; deamido-NAD(+) from nicotinate D-ribonucleotide: step 1/1.</text>
</comment>
<evidence type="ECO:0000256" key="9">
    <source>
        <dbReference type="ARBA" id="ARBA00023027"/>
    </source>
</evidence>
<protein>
    <recommendedName>
        <fullName evidence="11">Probable nicotinate-nucleotide adenylyltransferase</fullName>
        <ecNumber evidence="11">2.7.7.18</ecNumber>
    </recommendedName>
    <alternativeName>
        <fullName evidence="11">Deamido-NAD(+) diphosphorylase</fullName>
    </alternativeName>
    <alternativeName>
        <fullName evidence="11">Deamido-NAD(+) pyrophosphorylase</fullName>
    </alternativeName>
    <alternativeName>
        <fullName evidence="11">Nicotinate mononucleotide adenylyltransferase</fullName>
        <shortName evidence="11">NaMN adenylyltransferase</shortName>
    </alternativeName>
</protein>
<dbReference type="NCBIfam" id="NF000839">
    <property type="entry name" value="PRK00071.1-1"/>
    <property type="match status" value="1"/>
</dbReference>
<evidence type="ECO:0000313" key="14">
    <source>
        <dbReference type="Proteomes" id="UP000481517"/>
    </source>
</evidence>
<dbReference type="GO" id="GO:0005524">
    <property type="term" value="F:ATP binding"/>
    <property type="evidence" value="ECO:0007669"/>
    <property type="project" value="UniProtKB-KW"/>
</dbReference>
<evidence type="ECO:0000256" key="3">
    <source>
        <dbReference type="ARBA" id="ARBA00009014"/>
    </source>
</evidence>
<evidence type="ECO:0000256" key="4">
    <source>
        <dbReference type="ARBA" id="ARBA00022642"/>
    </source>
</evidence>
<evidence type="ECO:0000259" key="12">
    <source>
        <dbReference type="Pfam" id="PF01467"/>
    </source>
</evidence>
<gene>
    <name evidence="11 13" type="primary">nadD</name>
    <name evidence="13" type="ORF">PSI9734_00185</name>
</gene>
<dbReference type="NCBIfam" id="TIGR00482">
    <property type="entry name" value="nicotinate (nicotinamide) nucleotide adenylyltransferase"/>
    <property type="match status" value="1"/>
</dbReference>
<evidence type="ECO:0000256" key="8">
    <source>
        <dbReference type="ARBA" id="ARBA00022840"/>
    </source>
</evidence>
<keyword evidence="7 11" id="KW-0547">Nucleotide-binding</keyword>
<dbReference type="EC" id="2.7.7.18" evidence="11"/>
<evidence type="ECO:0000313" key="13">
    <source>
        <dbReference type="EMBL" id="CAB0149614.1"/>
    </source>
</evidence>
<evidence type="ECO:0000256" key="1">
    <source>
        <dbReference type="ARBA" id="ARBA00002324"/>
    </source>
</evidence>
<keyword evidence="14" id="KW-1185">Reference proteome</keyword>
<dbReference type="AlphaFoldDB" id="A0A6S6WKC9"/>
<proteinExistence type="inferred from homology"/>
<accession>A0A6S6WKC9</accession>
<keyword evidence="4 11" id="KW-0662">Pyridine nucleotide biosynthesis</keyword>
<dbReference type="InterPro" id="IPR014729">
    <property type="entry name" value="Rossmann-like_a/b/a_fold"/>
</dbReference>
<evidence type="ECO:0000256" key="10">
    <source>
        <dbReference type="ARBA" id="ARBA00048721"/>
    </source>
</evidence>
<dbReference type="NCBIfam" id="TIGR00125">
    <property type="entry name" value="cyt_tran_rel"/>
    <property type="match status" value="1"/>
</dbReference>
<keyword evidence="5 11" id="KW-0808">Transferase</keyword>
<evidence type="ECO:0000256" key="5">
    <source>
        <dbReference type="ARBA" id="ARBA00022679"/>
    </source>
</evidence>
<reference evidence="13 14" key="1">
    <citation type="submission" date="2020-02" db="EMBL/GenBank/DDBJ databases">
        <authorList>
            <person name="Rodrigo-Torres L."/>
            <person name="Arahal R. D."/>
            <person name="Lucena T."/>
        </authorList>
    </citation>
    <scope>NUCLEOTIDE SEQUENCE [LARGE SCALE GENOMIC DNA]</scope>
    <source>
        <strain evidence="13 14">CECT 9734</strain>
    </source>
</reference>
<dbReference type="RefSeq" id="WP_173919244.1">
    <property type="nucleotide sequence ID" value="NZ_CADCXY010000001.1"/>
</dbReference>
<dbReference type="PANTHER" id="PTHR39321">
    <property type="entry name" value="NICOTINATE-NUCLEOTIDE ADENYLYLTRANSFERASE-RELATED"/>
    <property type="match status" value="1"/>
</dbReference>
<dbReference type="HAMAP" id="MF_00244">
    <property type="entry name" value="NaMN_adenylyltr"/>
    <property type="match status" value="1"/>
</dbReference>
<evidence type="ECO:0000256" key="6">
    <source>
        <dbReference type="ARBA" id="ARBA00022695"/>
    </source>
</evidence>
<sequence>MLRVIFGGTFDPIHKGHVQTSLAAFTQLKAERLHVMPSAQPPHRGGPTATAEQRLEMVRLAFTDYPQVIAEPWELDRQRLSYSLLTLQEMQQQWPEDTLVFLLGDDAFAKLNTWHRWQELVQVAHLAVMQRPNQDVCWAAEVEQLAQQRRVTDSHALKQQQAGCILCLDTPAIDVSATALRSKISHQQPWEHLVPPAVAHYIKQHQLYP</sequence>
<dbReference type="Proteomes" id="UP000481517">
    <property type="component" value="Unassembled WGS sequence"/>
</dbReference>
<dbReference type="GO" id="GO:0004515">
    <property type="term" value="F:nicotinate-nucleotide adenylyltransferase activity"/>
    <property type="evidence" value="ECO:0007669"/>
    <property type="project" value="UniProtKB-UniRule"/>
</dbReference>
<keyword evidence="6 11" id="KW-0548">Nucleotidyltransferase</keyword>
<dbReference type="PANTHER" id="PTHR39321:SF3">
    <property type="entry name" value="PHOSPHOPANTETHEINE ADENYLYLTRANSFERASE"/>
    <property type="match status" value="1"/>
</dbReference>
<comment type="similarity">
    <text evidence="3 11">Belongs to the NadD family.</text>
</comment>
<keyword evidence="8 11" id="KW-0067">ATP-binding</keyword>
<dbReference type="EMBL" id="CADCXY010000001">
    <property type="protein sequence ID" value="CAB0149614.1"/>
    <property type="molecule type" value="Genomic_DNA"/>
</dbReference>
<dbReference type="GO" id="GO:0009435">
    <property type="term" value="P:NAD+ biosynthetic process"/>
    <property type="evidence" value="ECO:0007669"/>
    <property type="project" value="UniProtKB-UniRule"/>
</dbReference>
<feature type="domain" description="Cytidyltransferase-like" evidence="12">
    <location>
        <begin position="5"/>
        <end position="181"/>
    </location>
</feature>
<evidence type="ECO:0000256" key="7">
    <source>
        <dbReference type="ARBA" id="ARBA00022741"/>
    </source>
</evidence>
<dbReference type="Pfam" id="PF01467">
    <property type="entry name" value="CTP_transf_like"/>
    <property type="match status" value="1"/>
</dbReference>
<dbReference type="Gene3D" id="3.40.50.620">
    <property type="entry name" value="HUPs"/>
    <property type="match status" value="1"/>
</dbReference>
<dbReference type="InterPro" id="IPR005248">
    <property type="entry name" value="NadD/NMNAT"/>
</dbReference>
<evidence type="ECO:0000256" key="2">
    <source>
        <dbReference type="ARBA" id="ARBA00005019"/>
    </source>
</evidence>
<comment type="function">
    <text evidence="1 11">Catalyzes the reversible adenylation of nicotinate mononucleotide (NaMN) to nicotinic acid adenine dinucleotide (NaAD).</text>
</comment>
<dbReference type="InterPro" id="IPR004821">
    <property type="entry name" value="Cyt_trans-like"/>
</dbReference>
<name>A0A6S6WKC9_9GAMM</name>
<keyword evidence="9 11" id="KW-0520">NAD</keyword>
<evidence type="ECO:0000256" key="11">
    <source>
        <dbReference type="HAMAP-Rule" id="MF_00244"/>
    </source>
</evidence>
<dbReference type="CDD" id="cd02165">
    <property type="entry name" value="NMNAT"/>
    <property type="match status" value="1"/>
</dbReference>
<dbReference type="SUPFAM" id="SSF52374">
    <property type="entry name" value="Nucleotidylyl transferase"/>
    <property type="match status" value="1"/>
</dbReference>
<organism evidence="13 14">
    <name type="scientific">Pseudidiomarina piscicola</name>
    <dbReference type="NCBI Taxonomy" id="2614830"/>
    <lineage>
        <taxon>Bacteria</taxon>
        <taxon>Pseudomonadati</taxon>
        <taxon>Pseudomonadota</taxon>
        <taxon>Gammaproteobacteria</taxon>
        <taxon>Alteromonadales</taxon>
        <taxon>Idiomarinaceae</taxon>
        <taxon>Pseudidiomarina</taxon>
    </lineage>
</organism>